<accession>A0ABQ4MA52</accession>
<dbReference type="EMBL" id="BOSL01000005">
    <property type="protein sequence ID" value="GIP52854.1"/>
    <property type="molecule type" value="Genomic_DNA"/>
</dbReference>
<feature type="transmembrane region" description="Helical" evidence="1">
    <location>
        <begin position="91"/>
        <end position="113"/>
    </location>
</feature>
<dbReference type="Proteomes" id="UP000679992">
    <property type="component" value="Unassembled WGS sequence"/>
</dbReference>
<gene>
    <name evidence="3" type="ORF">J42TS3_18890</name>
</gene>
<keyword evidence="1" id="KW-0472">Membrane</keyword>
<comment type="caution">
    <text evidence="3">The sequence shown here is derived from an EMBL/GenBank/DDBJ whole genome shotgun (WGS) entry which is preliminary data.</text>
</comment>
<keyword evidence="4" id="KW-1185">Reference proteome</keyword>
<reference evidence="3 4" key="1">
    <citation type="submission" date="2021-03" db="EMBL/GenBank/DDBJ databases">
        <title>Antimicrobial resistance genes in bacteria isolated from Japanese honey, and their potential for conferring macrolide and lincosamide resistance in the American foulbrood pathogen Paenibacillus larvae.</title>
        <authorList>
            <person name="Okamoto M."/>
            <person name="Kumagai M."/>
            <person name="Kanamori H."/>
            <person name="Takamatsu D."/>
        </authorList>
    </citation>
    <scope>NUCLEOTIDE SEQUENCE [LARGE SCALE GENOMIC DNA]</scope>
    <source>
        <strain evidence="3 4">J42TS3</strain>
    </source>
</reference>
<sequence>MNMNMNMNMNKNKVHDDIIRDLLPLYIDKVCSKETEALVKAHLEVSESLREELDKMQADLQIPREEGESNRKDFEAMKEISRFWNRSKWRAFLKGAVISGLACGVLLLGYVGLFRWNIIPVPSNVIAISDVSRLENGKIAYHIALTDGYESNFSKFEMADDGNVYIVPYRPIIKTKAKVKIAVSYYSAMNEMDYFYKEKYGEDREMEALYYGKPEDSILVWKKGMEVPAASDKVEAWFNPQ</sequence>
<name>A0ABQ4MA52_9BACL</name>
<feature type="domain" description="Putative zinc-finger" evidence="2">
    <location>
        <begin position="19"/>
        <end position="49"/>
    </location>
</feature>
<dbReference type="InterPro" id="IPR027383">
    <property type="entry name" value="Znf_put"/>
</dbReference>
<organism evidence="3 4">
    <name type="scientific">Paenibacillus vini</name>
    <dbReference type="NCBI Taxonomy" id="1476024"/>
    <lineage>
        <taxon>Bacteria</taxon>
        <taxon>Bacillati</taxon>
        <taxon>Bacillota</taxon>
        <taxon>Bacilli</taxon>
        <taxon>Bacillales</taxon>
        <taxon>Paenibacillaceae</taxon>
        <taxon>Paenibacillus</taxon>
    </lineage>
</organism>
<evidence type="ECO:0000313" key="3">
    <source>
        <dbReference type="EMBL" id="GIP52854.1"/>
    </source>
</evidence>
<keyword evidence="1" id="KW-0812">Transmembrane</keyword>
<keyword evidence="1" id="KW-1133">Transmembrane helix</keyword>
<evidence type="ECO:0000259" key="2">
    <source>
        <dbReference type="Pfam" id="PF13490"/>
    </source>
</evidence>
<proteinExistence type="predicted"/>
<evidence type="ECO:0000256" key="1">
    <source>
        <dbReference type="SAM" id="Phobius"/>
    </source>
</evidence>
<protein>
    <recommendedName>
        <fullName evidence="2">Putative zinc-finger domain-containing protein</fullName>
    </recommendedName>
</protein>
<dbReference type="Pfam" id="PF13490">
    <property type="entry name" value="zf-HC2"/>
    <property type="match status" value="1"/>
</dbReference>
<evidence type="ECO:0000313" key="4">
    <source>
        <dbReference type="Proteomes" id="UP000679992"/>
    </source>
</evidence>